<dbReference type="OrthoDB" id="2143914at2759"/>
<feature type="region of interest" description="Disordered" evidence="1">
    <location>
        <begin position="193"/>
        <end position="242"/>
    </location>
</feature>
<gene>
    <name evidence="3" type="ORF">IMSHALPRED_005192</name>
</gene>
<reference evidence="3" key="1">
    <citation type="submission" date="2021-03" db="EMBL/GenBank/DDBJ databases">
        <authorList>
            <person name="Tagirdzhanova G."/>
        </authorList>
    </citation>
    <scope>NUCLEOTIDE SEQUENCE</scope>
</reference>
<proteinExistence type="predicted"/>
<dbReference type="AlphaFoldDB" id="A0A8H3FBA8"/>
<organism evidence="3 4">
    <name type="scientific">Imshaugia aleurites</name>
    <dbReference type="NCBI Taxonomy" id="172621"/>
    <lineage>
        <taxon>Eukaryota</taxon>
        <taxon>Fungi</taxon>
        <taxon>Dikarya</taxon>
        <taxon>Ascomycota</taxon>
        <taxon>Pezizomycotina</taxon>
        <taxon>Lecanoromycetes</taxon>
        <taxon>OSLEUM clade</taxon>
        <taxon>Lecanoromycetidae</taxon>
        <taxon>Lecanorales</taxon>
        <taxon>Lecanorineae</taxon>
        <taxon>Parmeliaceae</taxon>
        <taxon>Imshaugia</taxon>
    </lineage>
</organism>
<dbReference type="Proteomes" id="UP000664534">
    <property type="component" value="Unassembled WGS sequence"/>
</dbReference>
<dbReference type="Gene3D" id="1.10.10.60">
    <property type="entry name" value="Homeodomain-like"/>
    <property type="match status" value="1"/>
</dbReference>
<name>A0A8H3FBA8_9LECA</name>
<feature type="domain" description="Myb-like" evidence="2">
    <location>
        <begin position="120"/>
        <end position="170"/>
    </location>
</feature>
<dbReference type="SUPFAM" id="SSF46689">
    <property type="entry name" value="Homeodomain-like"/>
    <property type="match status" value="1"/>
</dbReference>
<dbReference type="InterPro" id="IPR009057">
    <property type="entry name" value="Homeodomain-like_sf"/>
</dbReference>
<dbReference type="InterPro" id="IPR001005">
    <property type="entry name" value="SANT/Myb"/>
</dbReference>
<accession>A0A8H3FBA8</accession>
<evidence type="ECO:0000313" key="3">
    <source>
        <dbReference type="EMBL" id="CAF9921511.1"/>
    </source>
</evidence>
<evidence type="ECO:0000259" key="2">
    <source>
        <dbReference type="PROSITE" id="PS50090"/>
    </source>
</evidence>
<dbReference type="CDD" id="cd00167">
    <property type="entry name" value="SANT"/>
    <property type="match status" value="1"/>
</dbReference>
<dbReference type="Pfam" id="PF00249">
    <property type="entry name" value="Myb_DNA-binding"/>
    <property type="match status" value="1"/>
</dbReference>
<dbReference type="PROSITE" id="PS50090">
    <property type="entry name" value="MYB_LIKE"/>
    <property type="match status" value="2"/>
</dbReference>
<keyword evidence="4" id="KW-1185">Reference proteome</keyword>
<evidence type="ECO:0000313" key="4">
    <source>
        <dbReference type="Proteomes" id="UP000664534"/>
    </source>
</evidence>
<feature type="domain" description="Myb-like" evidence="2">
    <location>
        <begin position="8"/>
        <end position="47"/>
    </location>
</feature>
<feature type="compositionally biased region" description="Basic and acidic residues" evidence="1">
    <location>
        <begin position="193"/>
        <end position="210"/>
    </location>
</feature>
<dbReference type="EMBL" id="CAJPDT010000028">
    <property type="protein sequence ID" value="CAF9921511.1"/>
    <property type="molecule type" value="Genomic_DNA"/>
</dbReference>
<dbReference type="SMART" id="SM00717">
    <property type="entry name" value="SANT"/>
    <property type="match status" value="2"/>
</dbReference>
<sequence length="242" mass="28573">MSKWYPDNPWTDEETSSLLSLYKSLNDDWKAISKELPGRSGSECKARLLTRHASLYHANRRMRYPWTLNEDRVLTALHLRALHRKDTSLVQFRSYFPEREYDHFTRRRAALFKSNDAIAHPTTAMTEWTAQENRTLIDLRNTDKSWPEISEAFEGAHDYRDCRKQWYDNFWDEFNESFVNGEVDLERLKEGTMERRGTKKVDEGDTGEEKYEAEDDEADADGDTDYEDEIYHRMAPNPPKSG</sequence>
<comment type="caution">
    <text evidence="3">The sequence shown here is derived from an EMBL/GenBank/DDBJ whole genome shotgun (WGS) entry which is preliminary data.</text>
</comment>
<protein>
    <recommendedName>
        <fullName evidence="2">Myb-like domain-containing protein</fullName>
    </recommendedName>
</protein>
<evidence type="ECO:0000256" key="1">
    <source>
        <dbReference type="SAM" id="MobiDB-lite"/>
    </source>
</evidence>
<feature type="compositionally biased region" description="Acidic residues" evidence="1">
    <location>
        <begin position="211"/>
        <end position="228"/>
    </location>
</feature>